<accession>A0A839NC24</accession>
<dbReference type="SUPFAM" id="SSF56731">
    <property type="entry name" value="DNA primase core"/>
    <property type="match status" value="1"/>
</dbReference>
<organism evidence="3 4">
    <name type="scientific">Flexivirga oryzae</name>
    <dbReference type="NCBI Taxonomy" id="1794944"/>
    <lineage>
        <taxon>Bacteria</taxon>
        <taxon>Bacillati</taxon>
        <taxon>Actinomycetota</taxon>
        <taxon>Actinomycetes</taxon>
        <taxon>Micrococcales</taxon>
        <taxon>Dermacoccaceae</taxon>
        <taxon>Flexivirga</taxon>
    </lineage>
</organism>
<dbReference type="InterPro" id="IPR013264">
    <property type="entry name" value="DNAG_N"/>
</dbReference>
<reference evidence="3 4" key="1">
    <citation type="submission" date="2020-08" db="EMBL/GenBank/DDBJ databases">
        <title>Sequencing the genomes of 1000 actinobacteria strains.</title>
        <authorList>
            <person name="Klenk H.-P."/>
        </authorList>
    </citation>
    <scope>NUCLEOTIDE SEQUENCE [LARGE SCALE GENOMIC DNA]</scope>
    <source>
        <strain evidence="3 4">DSM 105369</strain>
    </source>
</reference>
<feature type="region of interest" description="Disordered" evidence="1">
    <location>
        <begin position="407"/>
        <end position="426"/>
    </location>
</feature>
<feature type="compositionally biased region" description="Acidic residues" evidence="1">
    <location>
        <begin position="409"/>
        <end position="418"/>
    </location>
</feature>
<evidence type="ECO:0000256" key="1">
    <source>
        <dbReference type="SAM" id="MobiDB-lite"/>
    </source>
</evidence>
<dbReference type="Gene3D" id="3.90.980.10">
    <property type="entry name" value="DNA primase, catalytic core, N-terminal domain"/>
    <property type="match status" value="1"/>
</dbReference>
<dbReference type="GO" id="GO:0005737">
    <property type="term" value="C:cytoplasm"/>
    <property type="evidence" value="ECO:0007669"/>
    <property type="project" value="TreeGrafter"/>
</dbReference>
<name>A0A839NC24_9MICO</name>
<keyword evidence="4" id="KW-1185">Reference proteome</keyword>
<evidence type="ECO:0000313" key="4">
    <source>
        <dbReference type="Proteomes" id="UP000559182"/>
    </source>
</evidence>
<dbReference type="Pfam" id="PF13155">
    <property type="entry name" value="Toprim_2"/>
    <property type="match status" value="1"/>
</dbReference>
<dbReference type="EMBL" id="JACHVQ010000001">
    <property type="protein sequence ID" value="MBB2892132.1"/>
    <property type="molecule type" value="Genomic_DNA"/>
</dbReference>
<dbReference type="CDD" id="cd18809">
    <property type="entry name" value="SF1_C_RecD"/>
    <property type="match status" value="1"/>
</dbReference>
<dbReference type="PANTHER" id="PTHR30313:SF2">
    <property type="entry name" value="DNA PRIMASE"/>
    <property type="match status" value="1"/>
</dbReference>
<dbReference type="InterPro" id="IPR034151">
    <property type="entry name" value="TOPRIM_DnaG_bac"/>
</dbReference>
<dbReference type="Gene3D" id="3.40.50.300">
    <property type="entry name" value="P-loop containing nucleotide triphosphate hydrolases"/>
    <property type="match status" value="2"/>
</dbReference>
<dbReference type="InterPro" id="IPR037068">
    <property type="entry name" value="DNA_primase_core_N_sf"/>
</dbReference>
<dbReference type="Pfam" id="PF13604">
    <property type="entry name" value="AAA_30"/>
    <property type="match status" value="1"/>
</dbReference>
<evidence type="ECO:0000259" key="2">
    <source>
        <dbReference type="Pfam" id="PF08275"/>
    </source>
</evidence>
<sequence length="1546" mass="167017">MENRRSNWQVWHVRAEAERQIRGAGASPGRMPGLVDQVVARALKISVSMARPERDVVEPEPQRRRDGSSVYSVAGADLFTSTKVIAAEKRLVEAASRTDGLAVDESAVDMALMESVANGVTLNAGQTSLVGEMATSGARLQLAIAPAGSGKTTAMRALSGAWIEGGGQVLGLAPSAAAAAALRSQIDTSTDTLAKLVHELTSRDPNARTWLDVPISEKNEAKAAGARWDPQARSWYAPAGAKQVAEGAPLAPWRVSATDIGPKTLVVLDEAGMADTISLDLAVQFVLDRGGSVRLIGDDQQLAAIGAGGVLRDIQTTHGACRLTELVRFVDPAEGAASLALREGRPESLGFYLDRDRVHVGDLATMTEDVFGAWQADRGKGLDSIMLAPTRELVSELNQRARAHRLEGAGDDSVDDPGEQGPTVRLADGNLASVGELIITRSNDRRLRSSSTDWVKNGDRWSVLEIDDGQLRVQHTQSGRLVTLPADYVSKNTELGYATTVHTAQGVSVDTMHGLASGDESRQQLYTMLTRGKQSNHVYLEVVGDGDPHSVIRPEMTHPLTPTDLLEQILARDDAPRSATTMLREQSEPATLLGQATQRYLDALYTAAEHQLGTEKVAALEADVERVVPDVTEQPAWPALRAHLILTSAHGVDPIVQLRAAAESRELDTAGDTAAVLDWRLDDTGLRGGSRGPLSWVPGVPSSLSENTVWGSYLTQRAAKVTDLAATVREEASSGTTPSWASAGAGRPDDAVLGDVAVWRAAMLVDDADRRPTGRAQMQKAAAIWQRKLNERLVGDRAPAMEEWGPQIAAASRATGSDPFAPILAERLAAMARSGVDAAGMVRRAAATGTLPDDHAAAALWWRISRHLSPAVAEQVDKDRHVEAAWTPRLPELLGQDRAAEVQASPWWPTLVTTVDRALQRGWSVEDLFRSEAVQPLEPGDDPCQALIWRLSVAMDPVPDEHYDAYPDEDEDLWEHVPLPDDAVVMLPPDVPVDRHPPLEDEPPPDLVDEIDADDLERQLLMAELRRDALGPVEISDEQMDRSADRAMRFASSPVSNDRIAHINTLTLAYYRQQLPGSWAAQHLVDRFGDDLAADERFRPGFAPPGWDRLVKHLRTLGVGDEEMVAAGVAKRNESTGRIRDHFVNRLVLPIVHRRDGWENFETVPFAGGDVVLGFVGRRHPDLTDEDKSGPKYLNSPTTSLFAMGAQLYVAGNDLCENGARPVLVEGPMDAIAITLASAGQLVGVAPLGTSLTEEQSQQLAAIREHFGAGTASDLDSSAAEFDPWLIVATDNDENLSGQVAAERDYWLLAPHDLDSGHATFPSGLDPADMYTLRGPAALREVLKQPNALANSLLEERLTNLPPGQARTAGAQIIAARPARHWRDGMSRISDRLHISTSMAQRDLIPAADSWVGDRRQAARTQLDQVAEVRDRMKQAAQLPPHERWAGLAGELDPRLPRQADWPALAQMLDQAAAEGHDVPAVARQLVAERPLAEQPAQDLRYRLVATLDVQVDTGGPVSGTPQSGAAPERRSPTTAPTDRPVGPRR</sequence>
<dbReference type="Proteomes" id="UP000559182">
    <property type="component" value="Unassembled WGS sequence"/>
</dbReference>
<comment type="caution">
    <text evidence="3">The sequence shown here is derived from an EMBL/GenBank/DDBJ whole genome shotgun (WGS) entry which is preliminary data.</text>
</comment>
<dbReference type="GO" id="GO:0006269">
    <property type="term" value="P:DNA replication, synthesis of primer"/>
    <property type="evidence" value="ECO:0007669"/>
    <property type="project" value="TreeGrafter"/>
</dbReference>
<dbReference type="RefSeq" id="WP_221185225.1">
    <property type="nucleotide sequence ID" value="NZ_JACHVQ010000001.1"/>
</dbReference>
<gene>
    <name evidence="3" type="ORF">FHU39_002116</name>
</gene>
<dbReference type="Pfam" id="PF08275">
    <property type="entry name" value="DNAG_N"/>
    <property type="match status" value="1"/>
</dbReference>
<dbReference type="Gene3D" id="2.30.30.940">
    <property type="match status" value="1"/>
</dbReference>
<feature type="domain" description="DNA primase DNAG catalytic core N-terminal" evidence="2">
    <location>
        <begin position="1074"/>
        <end position="1210"/>
    </location>
</feature>
<dbReference type="InterPro" id="IPR027417">
    <property type="entry name" value="P-loop_NTPase"/>
</dbReference>
<dbReference type="Gene3D" id="3.40.1360.10">
    <property type="match status" value="1"/>
</dbReference>
<protein>
    <submittedName>
        <fullName evidence="3">DNA primase</fullName>
    </submittedName>
</protein>
<proteinExistence type="predicted"/>
<evidence type="ECO:0000313" key="3">
    <source>
        <dbReference type="EMBL" id="MBB2892132.1"/>
    </source>
</evidence>
<dbReference type="SUPFAM" id="SSF52540">
    <property type="entry name" value="P-loop containing nucleoside triphosphate hydrolases"/>
    <property type="match status" value="2"/>
</dbReference>
<dbReference type="InterPro" id="IPR050219">
    <property type="entry name" value="DnaG_primase"/>
</dbReference>
<dbReference type="PANTHER" id="PTHR30313">
    <property type="entry name" value="DNA PRIMASE"/>
    <property type="match status" value="1"/>
</dbReference>
<feature type="region of interest" description="Disordered" evidence="1">
    <location>
        <begin position="1512"/>
        <end position="1546"/>
    </location>
</feature>
<dbReference type="CDD" id="cd03364">
    <property type="entry name" value="TOPRIM_DnaG_primases"/>
    <property type="match status" value="1"/>
</dbReference>